<dbReference type="InterPro" id="IPR050707">
    <property type="entry name" value="HTH_MetabolicPath_Reg"/>
</dbReference>
<evidence type="ECO:0000256" key="1">
    <source>
        <dbReference type="ARBA" id="ARBA00022798"/>
    </source>
</evidence>
<comment type="function">
    <text evidence="5">May be an activator protein for the gylABX operon.</text>
</comment>
<protein>
    <recommendedName>
        <fullName evidence="6">Glycerol operon regulatory protein</fullName>
    </recommendedName>
</protein>
<dbReference type="InterPro" id="IPR005471">
    <property type="entry name" value="Tscrpt_reg_IclR_N"/>
</dbReference>
<dbReference type="Gene3D" id="1.10.10.10">
    <property type="entry name" value="Winged helix-like DNA-binding domain superfamily/Winged helix DNA-binding domain"/>
    <property type="match status" value="1"/>
</dbReference>
<keyword evidence="4" id="KW-0804">Transcription</keyword>
<reference evidence="10 11" key="1">
    <citation type="submission" date="2018-10" db="EMBL/GenBank/DDBJ databases">
        <title>Sequencing the genomes of 1000 actinobacteria strains.</title>
        <authorList>
            <person name="Klenk H.-P."/>
        </authorList>
    </citation>
    <scope>NUCLEOTIDE SEQUENCE [LARGE SCALE GENOMIC DNA]</scope>
    <source>
        <strain evidence="10 11">DSM 44267</strain>
    </source>
</reference>
<dbReference type="PANTHER" id="PTHR30136">
    <property type="entry name" value="HELIX-TURN-HELIX TRANSCRIPTIONAL REGULATOR, ICLR FAMILY"/>
    <property type="match status" value="1"/>
</dbReference>
<evidence type="ECO:0000313" key="9">
    <source>
        <dbReference type="EMBL" id="MBB2987222.1"/>
    </source>
</evidence>
<dbReference type="Proteomes" id="UP000278440">
    <property type="component" value="Unassembled WGS sequence"/>
</dbReference>
<dbReference type="Gene3D" id="3.30.450.40">
    <property type="match status" value="1"/>
</dbReference>
<dbReference type="EMBL" id="RBXT01000001">
    <property type="protein sequence ID" value="RKT79624.1"/>
    <property type="molecule type" value="Genomic_DNA"/>
</dbReference>
<dbReference type="InterPro" id="IPR036390">
    <property type="entry name" value="WH_DNA-bd_sf"/>
</dbReference>
<dbReference type="Pfam" id="PF09339">
    <property type="entry name" value="HTH_IclR"/>
    <property type="match status" value="1"/>
</dbReference>
<dbReference type="InterPro" id="IPR014757">
    <property type="entry name" value="Tscrpt_reg_IclR_C"/>
</dbReference>
<proteinExistence type="predicted"/>
<dbReference type="PROSITE" id="PS51078">
    <property type="entry name" value="ICLR_ED"/>
    <property type="match status" value="1"/>
</dbReference>
<evidence type="ECO:0000256" key="3">
    <source>
        <dbReference type="ARBA" id="ARBA00023125"/>
    </source>
</evidence>
<evidence type="ECO:0000256" key="2">
    <source>
        <dbReference type="ARBA" id="ARBA00023015"/>
    </source>
</evidence>
<dbReference type="InterPro" id="IPR029016">
    <property type="entry name" value="GAF-like_dom_sf"/>
</dbReference>
<reference evidence="9 12" key="2">
    <citation type="submission" date="2020-08" db="EMBL/GenBank/DDBJ databases">
        <title>Genomic Encyclopedia of Type Strains, Phase IV (KMG-V): Genome sequencing to study the core and pangenomes of soil and plant-associated prokaryotes.</title>
        <authorList>
            <person name="Whitman W."/>
        </authorList>
    </citation>
    <scope>NUCLEOTIDE SEQUENCE [LARGE SCALE GENOMIC DNA]</scope>
    <source>
        <strain evidence="9 12">B3ACCR2</strain>
    </source>
</reference>
<evidence type="ECO:0000256" key="6">
    <source>
        <dbReference type="ARBA" id="ARBA00070406"/>
    </source>
</evidence>
<evidence type="ECO:0000313" key="10">
    <source>
        <dbReference type="EMBL" id="RKT79624.1"/>
    </source>
</evidence>
<feature type="domain" description="HTH iclR-type" evidence="7">
    <location>
        <begin position="12"/>
        <end position="73"/>
    </location>
</feature>
<dbReference type="PANTHER" id="PTHR30136:SF24">
    <property type="entry name" value="HTH-TYPE TRANSCRIPTIONAL REPRESSOR ALLR"/>
    <property type="match status" value="1"/>
</dbReference>
<keyword evidence="11" id="KW-1185">Reference proteome</keyword>
<evidence type="ECO:0000256" key="4">
    <source>
        <dbReference type="ARBA" id="ARBA00023163"/>
    </source>
</evidence>
<keyword evidence="1" id="KW-0319">Glycerol metabolism</keyword>
<dbReference type="InterPro" id="IPR036388">
    <property type="entry name" value="WH-like_DNA-bd_sf"/>
</dbReference>
<dbReference type="FunFam" id="1.10.10.10:FF:000056">
    <property type="entry name" value="IclR family transcriptional regulator"/>
    <property type="match status" value="1"/>
</dbReference>
<evidence type="ECO:0000259" key="8">
    <source>
        <dbReference type="PROSITE" id="PS51078"/>
    </source>
</evidence>
<gene>
    <name evidence="10" type="ORF">DFJ68_3098</name>
    <name evidence="9" type="ORF">FHW14_002405</name>
</gene>
<dbReference type="PROSITE" id="PS51077">
    <property type="entry name" value="HTH_ICLR"/>
    <property type="match status" value="1"/>
</dbReference>
<accession>A0A495Y2S5</accession>
<dbReference type="GO" id="GO:0045892">
    <property type="term" value="P:negative regulation of DNA-templated transcription"/>
    <property type="evidence" value="ECO:0007669"/>
    <property type="project" value="TreeGrafter"/>
</dbReference>
<dbReference type="SMART" id="SM00346">
    <property type="entry name" value="HTH_ICLR"/>
    <property type="match status" value="1"/>
</dbReference>
<evidence type="ECO:0000313" key="12">
    <source>
        <dbReference type="Proteomes" id="UP000590811"/>
    </source>
</evidence>
<dbReference type="RefSeq" id="WP_121034493.1">
    <property type="nucleotide sequence ID" value="NZ_JACHVT010000005.1"/>
</dbReference>
<dbReference type="SUPFAM" id="SSF55781">
    <property type="entry name" value="GAF domain-like"/>
    <property type="match status" value="1"/>
</dbReference>
<dbReference type="AlphaFoldDB" id="A0A495Y2S5"/>
<dbReference type="GO" id="GO:0006071">
    <property type="term" value="P:glycerol metabolic process"/>
    <property type="evidence" value="ECO:0007669"/>
    <property type="project" value="UniProtKB-KW"/>
</dbReference>
<feature type="domain" description="IclR-ED" evidence="8">
    <location>
        <begin position="74"/>
        <end position="256"/>
    </location>
</feature>
<dbReference type="OrthoDB" id="7274111at2"/>
<keyword evidence="2" id="KW-0805">Transcription regulation</keyword>
<dbReference type="Pfam" id="PF01614">
    <property type="entry name" value="IclR_C"/>
    <property type="match status" value="1"/>
</dbReference>
<evidence type="ECO:0000259" key="7">
    <source>
        <dbReference type="PROSITE" id="PS51077"/>
    </source>
</evidence>
<keyword evidence="3 9" id="KW-0238">DNA-binding</keyword>
<evidence type="ECO:0000313" key="11">
    <source>
        <dbReference type="Proteomes" id="UP000278440"/>
    </source>
</evidence>
<comment type="caution">
    <text evidence="10">The sequence shown here is derived from an EMBL/GenBank/DDBJ whole genome shotgun (WGS) entry which is preliminary data.</text>
</comment>
<dbReference type="GO" id="GO:0003700">
    <property type="term" value="F:DNA-binding transcription factor activity"/>
    <property type="evidence" value="ECO:0007669"/>
    <property type="project" value="TreeGrafter"/>
</dbReference>
<dbReference type="EMBL" id="JACHVT010000005">
    <property type="protein sequence ID" value="MBB2987222.1"/>
    <property type="molecule type" value="Genomic_DNA"/>
</dbReference>
<organism evidence="10 11">
    <name type="scientific">Terracoccus luteus</name>
    <dbReference type="NCBI Taxonomy" id="53356"/>
    <lineage>
        <taxon>Bacteria</taxon>
        <taxon>Bacillati</taxon>
        <taxon>Actinomycetota</taxon>
        <taxon>Actinomycetes</taxon>
        <taxon>Micrococcales</taxon>
        <taxon>Intrasporangiaceae</taxon>
        <taxon>Terracoccus</taxon>
    </lineage>
</organism>
<evidence type="ECO:0000256" key="5">
    <source>
        <dbReference type="ARBA" id="ARBA00058938"/>
    </source>
</evidence>
<name>A0A495Y2S5_9MICO</name>
<sequence>MAIARSESGGGLQSVDRALQVLELLAEWELAGVSEIADEIGVHKSTAFRLLNALEARDLVEQTTERGKYRLGFGLVRLARRVNVQLDLDEQARPLTEQLAALLGESINVAVLREHFAVNVVQSRGQGSVVSHNWIGQLTPLHATSSGKVLLAHLGAAEREELLARSLDRYTPSTHTDVEALRAELDAVRQQGFAASYGELEVGLNAVAVPVRGADGDVIAALSASGPVYRLSPEHLTDKVAPLRATAAQLSRRLGYWGDEA</sequence>
<dbReference type="SUPFAM" id="SSF46785">
    <property type="entry name" value="Winged helix' DNA-binding domain"/>
    <property type="match status" value="1"/>
</dbReference>
<dbReference type="Proteomes" id="UP000590811">
    <property type="component" value="Unassembled WGS sequence"/>
</dbReference>
<dbReference type="GO" id="GO:0003677">
    <property type="term" value="F:DNA binding"/>
    <property type="evidence" value="ECO:0007669"/>
    <property type="project" value="UniProtKB-KW"/>
</dbReference>